<feature type="transmembrane region" description="Helical" evidence="4">
    <location>
        <begin position="90"/>
        <end position="110"/>
    </location>
</feature>
<gene>
    <name evidence="6" type="ORF">GCM10011403_09500</name>
</gene>
<dbReference type="OrthoDB" id="345413at2"/>
<keyword evidence="7" id="KW-1185">Reference proteome</keyword>
<name>A0A917GQN8_9GAMM</name>
<dbReference type="PANTHER" id="PTHR43280">
    <property type="entry name" value="ARAC-FAMILY TRANSCRIPTIONAL REGULATOR"/>
    <property type="match status" value="1"/>
</dbReference>
<dbReference type="Pfam" id="PF12833">
    <property type="entry name" value="HTH_18"/>
    <property type="match status" value="1"/>
</dbReference>
<evidence type="ECO:0000256" key="4">
    <source>
        <dbReference type="SAM" id="Phobius"/>
    </source>
</evidence>
<keyword evidence="4" id="KW-0812">Transmembrane</keyword>
<dbReference type="GO" id="GO:0043565">
    <property type="term" value="F:sequence-specific DNA binding"/>
    <property type="evidence" value="ECO:0007669"/>
    <property type="project" value="InterPro"/>
</dbReference>
<evidence type="ECO:0000313" key="6">
    <source>
        <dbReference type="EMBL" id="GGG54426.1"/>
    </source>
</evidence>
<evidence type="ECO:0000256" key="2">
    <source>
        <dbReference type="ARBA" id="ARBA00023125"/>
    </source>
</evidence>
<dbReference type="Gene3D" id="1.10.10.60">
    <property type="entry name" value="Homeodomain-like"/>
    <property type="match status" value="1"/>
</dbReference>
<proteinExistence type="predicted"/>
<keyword evidence="1" id="KW-0805">Transcription regulation</keyword>
<dbReference type="SMART" id="SM00342">
    <property type="entry name" value="HTH_ARAC"/>
    <property type="match status" value="1"/>
</dbReference>
<dbReference type="InterPro" id="IPR018060">
    <property type="entry name" value="HTH_AraC"/>
</dbReference>
<evidence type="ECO:0000259" key="5">
    <source>
        <dbReference type="PROSITE" id="PS01124"/>
    </source>
</evidence>
<dbReference type="AlphaFoldDB" id="A0A917GQN8"/>
<dbReference type="Proteomes" id="UP000627715">
    <property type="component" value="Unassembled WGS sequence"/>
</dbReference>
<dbReference type="EMBL" id="BMIY01000004">
    <property type="protein sequence ID" value="GGG54426.1"/>
    <property type="molecule type" value="Genomic_DNA"/>
</dbReference>
<reference evidence="6" key="1">
    <citation type="journal article" date="2014" name="Int. J. Syst. Evol. Microbiol.">
        <title>Complete genome sequence of Corynebacterium casei LMG S-19264T (=DSM 44701T), isolated from a smear-ripened cheese.</title>
        <authorList>
            <consortium name="US DOE Joint Genome Institute (JGI-PGF)"/>
            <person name="Walter F."/>
            <person name="Albersmeier A."/>
            <person name="Kalinowski J."/>
            <person name="Ruckert C."/>
        </authorList>
    </citation>
    <scope>NUCLEOTIDE SEQUENCE</scope>
    <source>
        <strain evidence="6">CGMCC 1.15425</strain>
    </source>
</reference>
<feature type="transmembrane region" description="Helical" evidence="4">
    <location>
        <begin position="188"/>
        <end position="206"/>
    </location>
</feature>
<dbReference type="RefSeq" id="WP_068812219.1">
    <property type="nucleotide sequence ID" value="NZ_BMIY01000004.1"/>
</dbReference>
<feature type="transmembrane region" description="Helical" evidence="4">
    <location>
        <begin position="61"/>
        <end position="78"/>
    </location>
</feature>
<keyword evidence="4" id="KW-1133">Transmembrane helix</keyword>
<keyword evidence="3" id="KW-0804">Transcription</keyword>
<dbReference type="InterPro" id="IPR009057">
    <property type="entry name" value="Homeodomain-like_sf"/>
</dbReference>
<evidence type="ECO:0000256" key="1">
    <source>
        <dbReference type="ARBA" id="ARBA00023015"/>
    </source>
</evidence>
<dbReference type="PANTHER" id="PTHR43280:SF29">
    <property type="entry name" value="ARAC-FAMILY TRANSCRIPTIONAL REGULATOR"/>
    <property type="match status" value="1"/>
</dbReference>
<dbReference type="PROSITE" id="PS01124">
    <property type="entry name" value="HTH_ARAC_FAMILY_2"/>
    <property type="match status" value="1"/>
</dbReference>
<evidence type="ECO:0000313" key="7">
    <source>
        <dbReference type="Proteomes" id="UP000627715"/>
    </source>
</evidence>
<feature type="transmembrane region" description="Helical" evidence="4">
    <location>
        <begin position="6"/>
        <end position="25"/>
    </location>
</feature>
<feature type="transmembrane region" description="Helical" evidence="4">
    <location>
        <begin position="162"/>
        <end position="182"/>
    </location>
</feature>
<dbReference type="SUPFAM" id="SSF46689">
    <property type="entry name" value="Homeodomain-like"/>
    <property type="match status" value="1"/>
</dbReference>
<dbReference type="InterPro" id="IPR018062">
    <property type="entry name" value="HTH_AraC-typ_CS"/>
</dbReference>
<feature type="transmembrane region" description="Helical" evidence="4">
    <location>
        <begin position="122"/>
        <end position="141"/>
    </location>
</feature>
<dbReference type="PROSITE" id="PS00041">
    <property type="entry name" value="HTH_ARAC_FAMILY_1"/>
    <property type="match status" value="1"/>
</dbReference>
<dbReference type="InterPro" id="IPR020449">
    <property type="entry name" value="Tscrpt_reg_AraC-type_HTH"/>
</dbReference>
<dbReference type="PRINTS" id="PR00032">
    <property type="entry name" value="HTHARAC"/>
</dbReference>
<accession>A0A917GQN8</accession>
<comment type="caution">
    <text evidence="6">The sequence shown here is derived from an EMBL/GenBank/DDBJ whole genome shotgun (WGS) entry which is preliminary data.</text>
</comment>
<dbReference type="GO" id="GO:0003700">
    <property type="term" value="F:DNA-binding transcription factor activity"/>
    <property type="evidence" value="ECO:0007669"/>
    <property type="project" value="InterPro"/>
</dbReference>
<dbReference type="GO" id="GO:0009893">
    <property type="term" value="P:positive regulation of metabolic process"/>
    <property type="evidence" value="ECO:0007669"/>
    <property type="project" value="UniProtKB-ARBA"/>
</dbReference>
<reference evidence="6" key="2">
    <citation type="submission" date="2020-09" db="EMBL/GenBank/DDBJ databases">
        <authorList>
            <person name="Sun Q."/>
            <person name="Zhou Y."/>
        </authorList>
    </citation>
    <scope>NUCLEOTIDE SEQUENCE</scope>
    <source>
        <strain evidence="6">CGMCC 1.15425</strain>
    </source>
</reference>
<feature type="domain" description="HTH araC/xylS-type" evidence="5">
    <location>
        <begin position="246"/>
        <end position="351"/>
    </location>
</feature>
<sequence>MQWIHTASSFLAISQLVFLACLYLINFPRQRLSRLIAVFCVCIVSYILSRGLWPWPDIVRTPLQVLATFTPAVLWLMARNLFDDRRAIPQWIWLVITFYISARCVGLFFFEGRPPEISLFFFTYFYIPQFIMFLLACHVIFMAYRGRDEDLVEPRRQIRVPFAIGMGSIVGLIVGSGFFWLGSPQLDSVYFSGVFILLMFVNLVMFRLKADASHLIHTAADQPMPKPPEQVSETDNVSQQEQRYIDRILKAMREERLYAESGLTIGDLAAKVSLQEYRLRRLINQTLHFRNFNQFLNQYRIEEAASRLRDPDEAHIPISSIALDVGYLSLSSFNKAFKEKLGQTPSAWRQQDDQTGKS</sequence>
<organism evidence="6 7">
    <name type="scientific">Pseudohongiella nitratireducens</name>
    <dbReference type="NCBI Taxonomy" id="1768907"/>
    <lineage>
        <taxon>Bacteria</taxon>
        <taxon>Pseudomonadati</taxon>
        <taxon>Pseudomonadota</taxon>
        <taxon>Gammaproteobacteria</taxon>
        <taxon>Pseudomonadales</taxon>
        <taxon>Pseudohongiellaceae</taxon>
        <taxon>Pseudohongiella</taxon>
    </lineage>
</organism>
<keyword evidence="2" id="KW-0238">DNA-binding</keyword>
<evidence type="ECO:0000256" key="3">
    <source>
        <dbReference type="ARBA" id="ARBA00023163"/>
    </source>
</evidence>
<feature type="transmembrane region" description="Helical" evidence="4">
    <location>
        <begin position="32"/>
        <end position="49"/>
    </location>
</feature>
<protein>
    <submittedName>
        <fullName evidence="6">Transcriptional regulator</fullName>
    </submittedName>
</protein>
<keyword evidence="4" id="KW-0472">Membrane</keyword>